<dbReference type="AlphaFoldDB" id="A0A3M6TQD3"/>
<name>A0A3M6TQD3_POCDA</name>
<evidence type="ECO:0000313" key="2">
    <source>
        <dbReference type="EMBL" id="RMX43625.1"/>
    </source>
</evidence>
<organism evidence="2 3">
    <name type="scientific">Pocillopora damicornis</name>
    <name type="common">Cauliflower coral</name>
    <name type="synonym">Millepora damicornis</name>
    <dbReference type="NCBI Taxonomy" id="46731"/>
    <lineage>
        <taxon>Eukaryota</taxon>
        <taxon>Metazoa</taxon>
        <taxon>Cnidaria</taxon>
        <taxon>Anthozoa</taxon>
        <taxon>Hexacorallia</taxon>
        <taxon>Scleractinia</taxon>
        <taxon>Astrocoeniina</taxon>
        <taxon>Pocilloporidae</taxon>
        <taxon>Pocillopora</taxon>
    </lineage>
</organism>
<keyword evidence="3" id="KW-1185">Reference proteome</keyword>
<sequence>MSQNRRTTKKIEFNKRVRDIVSRDSNRLRKTFEKFDKEYASRLAEIQNMQEKVRHSMRNLAQERMQIRPNSDIANFHRSARREDETEGAKSVHDDRRKGSKMMFDNKLQQSVEERMKSNSKASLPGIQNTRSEHLEVPNRSPTRTRRYSLPHPPTFLPGSPKESRAFPIHASLARSGISSSLPREAFVKNISPQDALRRKQLQSSEIAWQRRTDRLSVHDLPTSSSSSDSLNSAKAKLSPQLSRKVHKADIIHNEKDINSKPDEDKKSEHAKFAEDSSGSDTLMKDIEREPKSVIDHNNTRPKVLLTRTRSSSLPCDPSQLEDIKPKESLNSGVSGFIRSKDHVASGKRVSSLAVPVATDQNENESVSKPFEELRLCRYLRSSDVED</sequence>
<dbReference type="EMBL" id="RCHS01003171">
    <property type="protein sequence ID" value="RMX43625.1"/>
    <property type="molecule type" value="Genomic_DNA"/>
</dbReference>
<feature type="compositionally biased region" description="Basic and acidic residues" evidence="1">
    <location>
        <begin position="248"/>
        <end position="275"/>
    </location>
</feature>
<feature type="compositionally biased region" description="Basic and acidic residues" evidence="1">
    <location>
        <begin position="81"/>
        <end position="97"/>
    </location>
</feature>
<reference evidence="2 3" key="1">
    <citation type="journal article" date="2018" name="Sci. Rep.">
        <title>Comparative analysis of the Pocillopora damicornis genome highlights role of immune system in coral evolution.</title>
        <authorList>
            <person name="Cunning R."/>
            <person name="Bay R.A."/>
            <person name="Gillette P."/>
            <person name="Baker A.C."/>
            <person name="Traylor-Knowles N."/>
        </authorList>
    </citation>
    <scope>NUCLEOTIDE SEQUENCE [LARGE SCALE GENOMIC DNA]</scope>
    <source>
        <strain evidence="2">RSMAS</strain>
        <tissue evidence="2">Whole animal</tissue>
    </source>
</reference>
<feature type="region of interest" description="Disordered" evidence="1">
    <location>
        <begin position="77"/>
        <end position="163"/>
    </location>
</feature>
<feature type="compositionally biased region" description="Polar residues" evidence="1">
    <location>
        <begin position="119"/>
        <end position="130"/>
    </location>
</feature>
<comment type="caution">
    <text evidence="2">The sequence shown here is derived from an EMBL/GenBank/DDBJ whole genome shotgun (WGS) entry which is preliminary data.</text>
</comment>
<protein>
    <submittedName>
        <fullName evidence="2">Uncharacterized protein</fullName>
    </submittedName>
</protein>
<accession>A0A3M6TQD3</accession>
<gene>
    <name evidence="2" type="ORF">pdam_00021227</name>
</gene>
<evidence type="ECO:0000313" key="3">
    <source>
        <dbReference type="Proteomes" id="UP000275408"/>
    </source>
</evidence>
<feature type="compositionally biased region" description="Basic and acidic residues" evidence="1">
    <location>
        <begin position="283"/>
        <end position="299"/>
    </location>
</feature>
<feature type="region of interest" description="Disordered" evidence="1">
    <location>
        <begin position="217"/>
        <end position="333"/>
    </location>
</feature>
<dbReference type="Proteomes" id="UP000275408">
    <property type="component" value="Unassembled WGS sequence"/>
</dbReference>
<proteinExistence type="predicted"/>
<dbReference type="OrthoDB" id="5966127at2759"/>
<evidence type="ECO:0000256" key="1">
    <source>
        <dbReference type="SAM" id="MobiDB-lite"/>
    </source>
</evidence>
<feature type="compositionally biased region" description="Low complexity" evidence="1">
    <location>
        <begin position="224"/>
        <end position="239"/>
    </location>
</feature>